<accession>A0ABR1Y9X5</accession>
<dbReference type="PANTHER" id="PTHR38790">
    <property type="entry name" value="2EXR DOMAIN-CONTAINING PROTEIN-RELATED"/>
    <property type="match status" value="1"/>
</dbReference>
<dbReference type="PANTHER" id="PTHR38790:SF9">
    <property type="entry name" value="F-BOX DOMAIN-CONTAINING PROTEIN"/>
    <property type="match status" value="1"/>
</dbReference>
<evidence type="ECO:0000313" key="3">
    <source>
        <dbReference type="Proteomes" id="UP001492380"/>
    </source>
</evidence>
<dbReference type="Pfam" id="PF24864">
    <property type="entry name" value="DUF7730"/>
    <property type="match status" value="1"/>
</dbReference>
<reference evidence="2 3" key="1">
    <citation type="submission" date="2024-04" db="EMBL/GenBank/DDBJ databases">
        <title>Phyllosticta paracitricarpa is synonymous to the EU quarantine fungus P. citricarpa based on phylogenomic analyses.</title>
        <authorList>
            <consortium name="Lawrence Berkeley National Laboratory"/>
            <person name="Van Ingen-Buijs V.A."/>
            <person name="Van Westerhoven A.C."/>
            <person name="Haridas S."/>
            <person name="Skiadas P."/>
            <person name="Martin F."/>
            <person name="Groenewald J.Z."/>
            <person name="Crous P.W."/>
            <person name="Seidl M.F."/>
        </authorList>
    </citation>
    <scope>NUCLEOTIDE SEQUENCE [LARGE SCALE GENOMIC DNA]</scope>
    <source>
        <strain evidence="2 3">CBS 123374</strain>
    </source>
</reference>
<sequence length="418" mass="47792">MSAASSGQRNTMEKDSVPRNHGCSFLDLPSNVRQKIYEYALVKGCMHIEPVRCDKDQPWERNPPHFSLWCAARPVQKRTTVWDVGTLSKLTYELVGSGPLLLSILQTCRQIYEESAPIFYSANRFMFECERDQLSIPMAVLFLRDRPVRALQWIKCIKVMVGTDNSSSFHLFDDNSDVDQLRIDTLSFVDFLRNRLLGLKHLSIVFKGWPPDLRRSNEDDPIRETARTSAIGMLLLLPRMEYLSLQIWADPYELEEDVPEDPAILLAFAAFVRSCLLKGGEDLGTSNITVHSRHWLDCAYPPGIPELAVWRRYYRQLFVVRCSDKEGGVSLLDPVEHPSPTWTVRRPPQLEGYARLDWNGPYGQAPGSIEEIDYGSDDGGDDDSLLEFGFEDENLETFSTEDLKATLQRNMSDLCWLE</sequence>
<feature type="domain" description="DUF7730" evidence="1">
    <location>
        <begin position="22"/>
        <end position="151"/>
    </location>
</feature>
<dbReference type="EMBL" id="JBBWRZ010000014">
    <property type="protein sequence ID" value="KAK8223200.1"/>
    <property type="molecule type" value="Genomic_DNA"/>
</dbReference>
<dbReference type="Proteomes" id="UP001492380">
    <property type="component" value="Unassembled WGS sequence"/>
</dbReference>
<gene>
    <name evidence="2" type="ORF">HDK90DRAFT_499754</name>
</gene>
<evidence type="ECO:0000259" key="1">
    <source>
        <dbReference type="Pfam" id="PF24864"/>
    </source>
</evidence>
<evidence type="ECO:0000313" key="2">
    <source>
        <dbReference type="EMBL" id="KAK8223200.1"/>
    </source>
</evidence>
<dbReference type="InterPro" id="IPR056632">
    <property type="entry name" value="DUF7730"/>
</dbReference>
<keyword evidence="3" id="KW-1185">Reference proteome</keyword>
<protein>
    <recommendedName>
        <fullName evidence="1">DUF7730 domain-containing protein</fullName>
    </recommendedName>
</protein>
<organism evidence="2 3">
    <name type="scientific">Phyllosticta capitalensis</name>
    <dbReference type="NCBI Taxonomy" id="121624"/>
    <lineage>
        <taxon>Eukaryota</taxon>
        <taxon>Fungi</taxon>
        <taxon>Dikarya</taxon>
        <taxon>Ascomycota</taxon>
        <taxon>Pezizomycotina</taxon>
        <taxon>Dothideomycetes</taxon>
        <taxon>Dothideomycetes incertae sedis</taxon>
        <taxon>Botryosphaeriales</taxon>
        <taxon>Phyllostictaceae</taxon>
        <taxon>Phyllosticta</taxon>
    </lineage>
</organism>
<name>A0ABR1Y9X5_9PEZI</name>
<proteinExistence type="predicted"/>
<comment type="caution">
    <text evidence="2">The sequence shown here is derived from an EMBL/GenBank/DDBJ whole genome shotgun (WGS) entry which is preliminary data.</text>
</comment>